<protein>
    <submittedName>
        <fullName evidence="1">Uncharacterized protein</fullName>
    </submittedName>
</protein>
<dbReference type="EMBL" id="CP009574">
    <property type="protein sequence ID" value="AIT09611.1"/>
    <property type="molecule type" value="Genomic_DNA"/>
</dbReference>
<dbReference type="eggNOG" id="ENOG502ZV6C">
    <property type="taxonomic scope" value="Bacteria"/>
</dbReference>
<dbReference type="RefSeq" id="WP_040009642.1">
    <property type="nucleotide sequence ID" value="NZ_CP009574.1"/>
</dbReference>
<organism evidence="1 2">
    <name type="scientific">Candidatus Francisella endociliophora</name>
    <dbReference type="NCBI Taxonomy" id="653937"/>
    <lineage>
        <taxon>Bacteria</taxon>
        <taxon>Pseudomonadati</taxon>
        <taxon>Pseudomonadota</taxon>
        <taxon>Gammaproteobacteria</taxon>
        <taxon>Thiotrichales</taxon>
        <taxon>Francisellaceae</taxon>
        <taxon>Francisella</taxon>
    </lineage>
</organism>
<sequence length="481" mass="56301">MNSEDTNDLNLSEISILTDTFKSIGDSIRIELDQRIKDYSSSLLYKYYNNLFYFLPKSYLIEIKDNNHVGYQITPDQQFFIEDKKNNNSLVFTPRLETTIAPVKDIQTKQVNESTVSLTLDFEHSFEYDYFTVWINPQFSKFHKYEADFILNELLNNKPSDIFAKVMFKGGNLAIKKIQLSSLKYQLKPIEQTIAKIHASPITFGFNVKIENLFSYRSDEVEQIELILKLDMQAYHEEYIGSLFKINLLPIFNSYDDYSYSVYTNNLLSQIKLRHDQDKHAIPISVLSIYENNRKVEFNNFFFKGQNEYYLNLSTQSLDYNVVLPNLGSKVIDTKIHTYTCWTQNIDVSEFIEISSSVVSSFKCKLTPISFYNEKQNFKQSSTDIFDLIDKLVSNSIFSKATFESILKVLQADSNDIQLLLELISDIEVDILTNKLVIITSQKYSKKHYFFIEFMVKVICRFINKNSFNFIKELVINEPER</sequence>
<dbReference type="HOGENOM" id="CLU_573367_0_0_6"/>
<reference evidence="1 2" key="1">
    <citation type="submission" date="2014-10" db="EMBL/GenBank/DDBJ databases">
        <title>Whole genome sequence of Francisella endociliophora strain FSC1006, isolated from a laboratory culture of the marine ciliate Euplotes raikovi.</title>
        <authorList>
            <person name="Granberg M."/>
            <person name="Backman S."/>
            <person name="Lundmark E."/>
            <person name="Nilsson E."/>
            <person name="Karlsson E."/>
            <person name="Thelaus J."/>
            <person name="Ohrman C."/>
            <person name="Larkeryd A."/>
            <person name="Stenberg P."/>
        </authorList>
    </citation>
    <scope>NUCLEOTIDE SEQUENCE [LARGE SCALE GENOMIC DNA]</scope>
    <source>
        <strain evidence="1 2">FSC1006</strain>
    </source>
</reference>
<dbReference type="KEGG" id="frf:LO80_06300"/>
<dbReference type="AlphaFoldDB" id="A0A097EPZ4"/>
<dbReference type="Proteomes" id="UP000029672">
    <property type="component" value="Chromosome"/>
</dbReference>
<accession>A0A097EPZ4</accession>
<dbReference type="OrthoDB" id="5619335at2"/>
<gene>
    <name evidence="1" type="ORF">LO80_06300</name>
</gene>
<evidence type="ECO:0000313" key="1">
    <source>
        <dbReference type="EMBL" id="AIT09611.1"/>
    </source>
</evidence>
<keyword evidence="2" id="KW-1185">Reference proteome</keyword>
<dbReference type="STRING" id="1547445.LO80_06300"/>
<evidence type="ECO:0000313" key="2">
    <source>
        <dbReference type="Proteomes" id="UP000029672"/>
    </source>
</evidence>
<dbReference type="NCBIfam" id="NF041246">
    <property type="entry name" value="T6SS_IglH_TssF"/>
    <property type="match status" value="1"/>
</dbReference>
<name>A0A097EPZ4_9GAMM</name>
<proteinExistence type="predicted"/>